<name>A0ABP7RHA1_9ACTN</name>
<evidence type="ECO:0000313" key="1">
    <source>
        <dbReference type="EMBL" id="GAA3997463.1"/>
    </source>
</evidence>
<keyword evidence="2" id="KW-1185">Reference proteome</keyword>
<dbReference type="Proteomes" id="UP001500456">
    <property type="component" value="Unassembled WGS sequence"/>
</dbReference>
<evidence type="ECO:0000313" key="2">
    <source>
        <dbReference type="Proteomes" id="UP001500456"/>
    </source>
</evidence>
<protein>
    <submittedName>
        <fullName evidence="1">Uncharacterized protein</fullName>
    </submittedName>
</protein>
<sequence length="102" mass="11077">MTRTSPIFGKDRSPPVVIFHRAFAVKRTACRLSLRDPQGLLEHDSGHLAEPCALFGELGIGDQQLGQVPGLRERLACSAGGLTGAKRIVVDHPRTPERPGQR</sequence>
<proteinExistence type="predicted"/>
<dbReference type="EMBL" id="BAAAZX010000010">
    <property type="protein sequence ID" value="GAA3997463.1"/>
    <property type="molecule type" value="Genomic_DNA"/>
</dbReference>
<gene>
    <name evidence="1" type="ORF">GCM10022232_38200</name>
</gene>
<accession>A0ABP7RHA1</accession>
<comment type="caution">
    <text evidence="1">The sequence shown here is derived from an EMBL/GenBank/DDBJ whole genome shotgun (WGS) entry which is preliminary data.</text>
</comment>
<reference evidence="2" key="1">
    <citation type="journal article" date="2019" name="Int. J. Syst. Evol. Microbiol.">
        <title>The Global Catalogue of Microorganisms (GCM) 10K type strain sequencing project: providing services to taxonomists for standard genome sequencing and annotation.</title>
        <authorList>
            <consortium name="The Broad Institute Genomics Platform"/>
            <consortium name="The Broad Institute Genome Sequencing Center for Infectious Disease"/>
            <person name="Wu L."/>
            <person name="Ma J."/>
        </authorList>
    </citation>
    <scope>NUCLEOTIDE SEQUENCE [LARGE SCALE GENOMIC DNA]</scope>
    <source>
        <strain evidence="2">JCM 16924</strain>
    </source>
</reference>
<organism evidence="1 2">
    <name type="scientific">Streptomyces plumbiresistens</name>
    <dbReference type="NCBI Taxonomy" id="511811"/>
    <lineage>
        <taxon>Bacteria</taxon>
        <taxon>Bacillati</taxon>
        <taxon>Actinomycetota</taxon>
        <taxon>Actinomycetes</taxon>
        <taxon>Kitasatosporales</taxon>
        <taxon>Streptomycetaceae</taxon>
        <taxon>Streptomyces</taxon>
    </lineage>
</organism>